<dbReference type="PROSITE" id="PS50110">
    <property type="entry name" value="RESPONSE_REGULATORY"/>
    <property type="match status" value="1"/>
</dbReference>
<dbReference type="Pfam" id="PF00486">
    <property type="entry name" value="Trans_reg_C"/>
    <property type="match status" value="1"/>
</dbReference>
<evidence type="ECO:0000313" key="6">
    <source>
        <dbReference type="EMBL" id="MBP2472771.1"/>
    </source>
</evidence>
<keyword evidence="7" id="KW-1185">Reference proteome</keyword>
<accession>A0ABS5A866</accession>
<evidence type="ECO:0000259" key="4">
    <source>
        <dbReference type="PROSITE" id="PS50110"/>
    </source>
</evidence>
<dbReference type="CDD" id="cd19935">
    <property type="entry name" value="REC_OmpR_CusR-like"/>
    <property type="match status" value="1"/>
</dbReference>
<reference evidence="6 7" key="1">
    <citation type="submission" date="2021-03" db="EMBL/GenBank/DDBJ databases">
        <title>Sequencing the genomes of 1000 actinobacteria strains.</title>
        <authorList>
            <person name="Klenk H.-P."/>
        </authorList>
    </citation>
    <scope>NUCLEOTIDE SEQUENCE [LARGE SCALE GENOMIC DNA]</scope>
    <source>
        <strain evidence="6 7">DSM 44580</strain>
    </source>
</reference>
<keyword evidence="2" id="KW-0597">Phosphoprotein</keyword>
<dbReference type="CDD" id="cd00383">
    <property type="entry name" value="trans_reg_C"/>
    <property type="match status" value="1"/>
</dbReference>
<gene>
    <name evidence="6" type="ORF">JOF53_001643</name>
</gene>
<comment type="caution">
    <text evidence="6">The sequence shown here is derived from an EMBL/GenBank/DDBJ whole genome shotgun (WGS) entry which is preliminary data.</text>
</comment>
<dbReference type="PROSITE" id="PS51755">
    <property type="entry name" value="OMPR_PHOB"/>
    <property type="match status" value="1"/>
</dbReference>
<organism evidence="6 7">
    <name type="scientific">Crossiella equi</name>
    <dbReference type="NCBI Taxonomy" id="130796"/>
    <lineage>
        <taxon>Bacteria</taxon>
        <taxon>Bacillati</taxon>
        <taxon>Actinomycetota</taxon>
        <taxon>Actinomycetes</taxon>
        <taxon>Pseudonocardiales</taxon>
        <taxon>Pseudonocardiaceae</taxon>
        <taxon>Crossiella</taxon>
    </lineage>
</organism>
<keyword evidence="1 3" id="KW-0238">DNA-binding</keyword>
<feature type="domain" description="Response regulatory" evidence="4">
    <location>
        <begin position="2"/>
        <end position="116"/>
    </location>
</feature>
<proteinExistence type="predicted"/>
<feature type="domain" description="OmpR/PhoB-type" evidence="5">
    <location>
        <begin position="126"/>
        <end position="224"/>
    </location>
</feature>
<dbReference type="EMBL" id="JAGIOO010000001">
    <property type="protein sequence ID" value="MBP2472771.1"/>
    <property type="molecule type" value="Genomic_DNA"/>
</dbReference>
<evidence type="ECO:0000256" key="2">
    <source>
        <dbReference type="PROSITE-ProRule" id="PRU00169"/>
    </source>
</evidence>
<dbReference type="InterPro" id="IPR036388">
    <property type="entry name" value="WH-like_DNA-bd_sf"/>
</dbReference>
<evidence type="ECO:0000256" key="3">
    <source>
        <dbReference type="PROSITE-ProRule" id="PRU01091"/>
    </source>
</evidence>
<dbReference type="PANTHER" id="PTHR48111">
    <property type="entry name" value="REGULATOR OF RPOS"/>
    <property type="match status" value="1"/>
</dbReference>
<dbReference type="SMART" id="SM00862">
    <property type="entry name" value="Trans_reg_C"/>
    <property type="match status" value="1"/>
</dbReference>
<dbReference type="SUPFAM" id="SSF46894">
    <property type="entry name" value="C-terminal effector domain of the bipartite response regulators"/>
    <property type="match status" value="1"/>
</dbReference>
<dbReference type="InterPro" id="IPR039420">
    <property type="entry name" value="WalR-like"/>
</dbReference>
<sequence length="228" mass="25349">MRVLVVEDDLRLAELVRRGLVAEGFAVEVAHDGALGLSLARTRPYDAIVLDVMLPGLNGYKVCAGLRAAEVWTPILMLTAKDGEYDEAEGLDTGADDYLTKPFSYVVLVARLRALIRRSGGGGQRPAVLTAGDLALDPVSRRVHRGREEIRLTTKEYQVLECLLRRRDEVVTREEVLGHVWVTEEQPAHNLVEVYVSSLRRKIDAPFGRRSIQTVRAVGYRLCADEGE</sequence>
<dbReference type="SUPFAM" id="SSF52172">
    <property type="entry name" value="CheY-like"/>
    <property type="match status" value="1"/>
</dbReference>
<dbReference type="InterPro" id="IPR011006">
    <property type="entry name" value="CheY-like_superfamily"/>
</dbReference>
<dbReference type="Gene3D" id="6.10.250.690">
    <property type="match status" value="1"/>
</dbReference>
<dbReference type="RefSeq" id="WP_086780900.1">
    <property type="nucleotide sequence ID" value="NZ_JAGIOO010000001.1"/>
</dbReference>
<evidence type="ECO:0000313" key="7">
    <source>
        <dbReference type="Proteomes" id="UP001519363"/>
    </source>
</evidence>
<feature type="modified residue" description="4-aspartylphosphate" evidence="2">
    <location>
        <position position="51"/>
    </location>
</feature>
<dbReference type="InterPro" id="IPR001867">
    <property type="entry name" value="OmpR/PhoB-type_DNA-bd"/>
</dbReference>
<dbReference type="Gene3D" id="3.40.50.2300">
    <property type="match status" value="1"/>
</dbReference>
<protein>
    <submittedName>
        <fullName evidence="6">DNA-binding response OmpR family regulator</fullName>
    </submittedName>
</protein>
<dbReference type="InterPro" id="IPR016032">
    <property type="entry name" value="Sig_transdc_resp-reg_C-effctor"/>
</dbReference>
<dbReference type="GO" id="GO:0003677">
    <property type="term" value="F:DNA binding"/>
    <property type="evidence" value="ECO:0007669"/>
    <property type="project" value="UniProtKB-KW"/>
</dbReference>
<dbReference type="InterPro" id="IPR001789">
    <property type="entry name" value="Sig_transdc_resp-reg_receiver"/>
</dbReference>
<evidence type="ECO:0000256" key="1">
    <source>
        <dbReference type="ARBA" id="ARBA00023125"/>
    </source>
</evidence>
<name>A0ABS5A866_9PSEU</name>
<feature type="DNA-binding region" description="OmpR/PhoB-type" evidence="3">
    <location>
        <begin position="126"/>
        <end position="224"/>
    </location>
</feature>
<evidence type="ECO:0000259" key="5">
    <source>
        <dbReference type="PROSITE" id="PS51755"/>
    </source>
</evidence>
<dbReference type="Proteomes" id="UP001519363">
    <property type="component" value="Unassembled WGS sequence"/>
</dbReference>
<dbReference type="Pfam" id="PF00072">
    <property type="entry name" value="Response_reg"/>
    <property type="match status" value="1"/>
</dbReference>
<dbReference type="Gene3D" id="1.10.10.10">
    <property type="entry name" value="Winged helix-like DNA-binding domain superfamily/Winged helix DNA-binding domain"/>
    <property type="match status" value="1"/>
</dbReference>
<dbReference type="SMART" id="SM00448">
    <property type="entry name" value="REC"/>
    <property type="match status" value="1"/>
</dbReference>
<dbReference type="PANTHER" id="PTHR48111:SF36">
    <property type="entry name" value="TRANSCRIPTIONAL REGULATORY PROTEIN CUTR"/>
    <property type="match status" value="1"/>
</dbReference>